<dbReference type="GO" id="GO:0071897">
    <property type="term" value="P:DNA biosynthetic process"/>
    <property type="evidence" value="ECO:0007669"/>
    <property type="project" value="UniProtKB-KW"/>
</dbReference>
<dbReference type="PIRSF" id="PIRSF035805">
    <property type="entry name" value="TK_cell"/>
    <property type="match status" value="1"/>
</dbReference>
<keyword evidence="7" id="KW-0418">Kinase</keyword>
<keyword evidence="5" id="KW-0479">Metal-binding</keyword>
<dbReference type="AlphaFoldDB" id="A0A6C0KCL7"/>
<dbReference type="PANTHER" id="PTHR11441">
    <property type="entry name" value="THYMIDINE KINASE"/>
    <property type="match status" value="1"/>
</dbReference>
<keyword evidence="8" id="KW-0862">Zinc</keyword>
<comment type="similarity">
    <text evidence="1">Belongs to the thymidine kinase family.</text>
</comment>
<dbReference type="InterPro" id="IPR027417">
    <property type="entry name" value="P-loop_NTPase"/>
</dbReference>
<keyword evidence="4" id="KW-0808">Transferase</keyword>
<protein>
    <recommendedName>
        <fullName evidence="2">thymidine kinase</fullName>
        <ecNumber evidence="2">2.7.1.21</ecNumber>
    </recommendedName>
</protein>
<evidence type="ECO:0000256" key="3">
    <source>
        <dbReference type="ARBA" id="ARBA00022634"/>
    </source>
</evidence>
<sequence>MARLEIILGCMFSGKSSELIRRVSRYEAIGHKCCVINSALDSRTDGVATHSGKSREALKVHELGAATSSHVFLDAQVVAVDEAQFFGDLVDFCLLCEVLGKTLIVAGLDGDADRKPFGHILQCIPLCDEVVKLTAMDMVSKDGTPAIFSKRLSSGAAVVDVGGTDKYAAVSRKNY</sequence>
<dbReference type="FunFam" id="3.40.50.300:FF:000948">
    <property type="entry name" value="Thymidine kinase"/>
    <property type="match status" value="1"/>
</dbReference>
<evidence type="ECO:0000256" key="1">
    <source>
        <dbReference type="ARBA" id="ARBA00007587"/>
    </source>
</evidence>
<dbReference type="EMBL" id="MN740841">
    <property type="protein sequence ID" value="QHU14490.1"/>
    <property type="molecule type" value="Genomic_DNA"/>
</dbReference>
<comment type="catalytic activity">
    <reaction evidence="10">
        <text>thymidine + ATP = dTMP + ADP + H(+)</text>
        <dbReference type="Rhea" id="RHEA:19129"/>
        <dbReference type="ChEBI" id="CHEBI:15378"/>
        <dbReference type="ChEBI" id="CHEBI:17748"/>
        <dbReference type="ChEBI" id="CHEBI:30616"/>
        <dbReference type="ChEBI" id="CHEBI:63528"/>
        <dbReference type="ChEBI" id="CHEBI:456216"/>
        <dbReference type="EC" id="2.7.1.21"/>
    </reaction>
</comment>
<reference evidence="11" key="1">
    <citation type="journal article" date="2020" name="Nature">
        <title>Giant virus diversity and host interactions through global metagenomics.</title>
        <authorList>
            <person name="Schulz F."/>
            <person name="Roux S."/>
            <person name="Paez-Espino D."/>
            <person name="Jungbluth S."/>
            <person name="Walsh D.A."/>
            <person name="Denef V.J."/>
            <person name="McMahon K.D."/>
            <person name="Konstantinidis K.T."/>
            <person name="Eloe-Fadrosh E.A."/>
            <person name="Kyrpides N.C."/>
            <person name="Woyke T."/>
        </authorList>
    </citation>
    <scope>NUCLEOTIDE SEQUENCE</scope>
    <source>
        <strain evidence="11">GVMAG-S-1102113-118</strain>
    </source>
</reference>
<dbReference type="Gene3D" id="3.30.60.20">
    <property type="match status" value="1"/>
</dbReference>
<evidence type="ECO:0000256" key="5">
    <source>
        <dbReference type="ARBA" id="ARBA00022723"/>
    </source>
</evidence>
<dbReference type="InterPro" id="IPR001267">
    <property type="entry name" value="Thymidine_kinase"/>
</dbReference>
<dbReference type="GO" id="GO:0046872">
    <property type="term" value="F:metal ion binding"/>
    <property type="evidence" value="ECO:0007669"/>
    <property type="project" value="UniProtKB-KW"/>
</dbReference>
<proteinExistence type="inferred from homology"/>
<evidence type="ECO:0000256" key="8">
    <source>
        <dbReference type="ARBA" id="ARBA00022833"/>
    </source>
</evidence>
<dbReference type="GO" id="GO:0004797">
    <property type="term" value="F:thymidine kinase activity"/>
    <property type="evidence" value="ECO:0007669"/>
    <property type="project" value="UniProtKB-EC"/>
</dbReference>
<dbReference type="PANTHER" id="PTHR11441:SF0">
    <property type="entry name" value="THYMIDINE KINASE, CYTOSOLIC"/>
    <property type="match status" value="1"/>
</dbReference>
<dbReference type="Gene3D" id="3.40.50.300">
    <property type="entry name" value="P-loop containing nucleotide triphosphate hydrolases"/>
    <property type="match status" value="1"/>
</dbReference>
<dbReference type="Pfam" id="PF00265">
    <property type="entry name" value="TK"/>
    <property type="match status" value="1"/>
</dbReference>
<evidence type="ECO:0000256" key="4">
    <source>
        <dbReference type="ARBA" id="ARBA00022679"/>
    </source>
</evidence>
<evidence type="ECO:0000256" key="6">
    <source>
        <dbReference type="ARBA" id="ARBA00022741"/>
    </source>
</evidence>
<dbReference type="EC" id="2.7.1.21" evidence="2"/>
<keyword evidence="3" id="KW-0237">DNA synthesis</keyword>
<dbReference type="GO" id="GO:0046104">
    <property type="term" value="P:thymidine metabolic process"/>
    <property type="evidence" value="ECO:0007669"/>
    <property type="project" value="TreeGrafter"/>
</dbReference>
<evidence type="ECO:0000256" key="2">
    <source>
        <dbReference type="ARBA" id="ARBA00012118"/>
    </source>
</evidence>
<evidence type="ECO:0000313" key="11">
    <source>
        <dbReference type="EMBL" id="QHU14490.1"/>
    </source>
</evidence>
<organism evidence="11">
    <name type="scientific">viral metagenome</name>
    <dbReference type="NCBI Taxonomy" id="1070528"/>
    <lineage>
        <taxon>unclassified sequences</taxon>
        <taxon>metagenomes</taxon>
        <taxon>organismal metagenomes</taxon>
    </lineage>
</organism>
<accession>A0A6C0KCL7</accession>
<evidence type="ECO:0000256" key="7">
    <source>
        <dbReference type="ARBA" id="ARBA00022777"/>
    </source>
</evidence>
<dbReference type="SUPFAM" id="SSF52540">
    <property type="entry name" value="P-loop containing nucleoside triphosphate hydrolases"/>
    <property type="match status" value="1"/>
</dbReference>
<dbReference type="GO" id="GO:0005524">
    <property type="term" value="F:ATP binding"/>
    <property type="evidence" value="ECO:0007669"/>
    <property type="project" value="UniProtKB-KW"/>
</dbReference>
<keyword evidence="9" id="KW-0067">ATP-binding</keyword>
<keyword evidence="6" id="KW-0547">Nucleotide-binding</keyword>
<evidence type="ECO:0000256" key="10">
    <source>
        <dbReference type="ARBA" id="ARBA00048254"/>
    </source>
</evidence>
<evidence type="ECO:0000256" key="9">
    <source>
        <dbReference type="ARBA" id="ARBA00022840"/>
    </source>
</evidence>
<name>A0A6C0KCL7_9ZZZZ</name>